<proteinExistence type="predicted"/>
<comment type="caution">
    <text evidence="2">The sequence shown here is derived from an EMBL/GenBank/DDBJ whole genome shotgun (WGS) entry which is preliminary data.</text>
</comment>
<evidence type="ECO:0000313" key="2">
    <source>
        <dbReference type="EMBL" id="KKK91237.1"/>
    </source>
</evidence>
<keyword evidence="1" id="KW-0472">Membrane</keyword>
<keyword evidence="1" id="KW-0812">Transmembrane</keyword>
<reference evidence="2" key="1">
    <citation type="journal article" date="2015" name="Nature">
        <title>Complex archaea that bridge the gap between prokaryotes and eukaryotes.</title>
        <authorList>
            <person name="Spang A."/>
            <person name="Saw J.H."/>
            <person name="Jorgensen S.L."/>
            <person name="Zaremba-Niedzwiedzka K."/>
            <person name="Martijn J."/>
            <person name="Lind A.E."/>
            <person name="van Eijk R."/>
            <person name="Schleper C."/>
            <person name="Guy L."/>
            <person name="Ettema T.J."/>
        </authorList>
    </citation>
    <scope>NUCLEOTIDE SEQUENCE</scope>
</reference>
<feature type="transmembrane region" description="Helical" evidence="1">
    <location>
        <begin position="12"/>
        <end position="36"/>
    </location>
</feature>
<organism evidence="2">
    <name type="scientific">marine sediment metagenome</name>
    <dbReference type="NCBI Taxonomy" id="412755"/>
    <lineage>
        <taxon>unclassified sequences</taxon>
        <taxon>metagenomes</taxon>
        <taxon>ecological metagenomes</taxon>
    </lineage>
</organism>
<dbReference type="AlphaFoldDB" id="A0A0F8ZBP0"/>
<feature type="transmembrane region" description="Helical" evidence="1">
    <location>
        <begin position="48"/>
        <end position="72"/>
    </location>
</feature>
<dbReference type="EMBL" id="LAZR01048742">
    <property type="protein sequence ID" value="KKK91237.1"/>
    <property type="molecule type" value="Genomic_DNA"/>
</dbReference>
<protein>
    <submittedName>
        <fullName evidence="2">Uncharacterized protein</fullName>
    </submittedName>
</protein>
<accession>A0A0F8ZBP0</accession>
<keyword evidence="1" id="KW-1133">Transmembrane helix</keyword>
<name>A0A0F8ZBP0_9ZZZZ</name>
<feature type="non-terminal residue" evidence="2">
    <location>
        <position position="1"/>
    </location>
</feature>
<gene>
    <name evidence="2" type="ORF">LCGC14_2714970</name>
</gene>
<sequence length="122" mass="13822">RTYDVSKTSKSLAQSFAVIIVERLSGLFAMITYAFAGLILSYQTFGNFTLVWLAGGIFILIVITIILGAYLYGEKRIQVENGGLGEKIKTKINQLFNSLKLYKGKKKNFCMPFFWHSCFNLM</sequence>
<evidence type="ECO:0000256" key="1">
    <source>
        <dbReference type="SAM" id="Phobius"/>
    </source>
</evidence>